<gene>
    <name evidence="1" type="ORF">GO485_08780</name>
</gene>
<protein>
    <recommendedName>
        <fullName evidence="3">Transposase</fullName>
    </recommendedName>
</protein>
<dbReference type="Proteomes" id="UP000437862">
    <property type="component" value="Chromosome"/>
</dbReference>
<organism evidence="1 2">
    <name type="scientific">Pseudoduganella flava</name>
    <dbReference type="NCBI Taxonomy" id="871742"/>
    <lineage>
        <taxon>Bacteria</taxon>
        <taxon>Pseudomonadati</taxon>
        <taxon>Pseudomonadota</taxon>
        <taxon>Betaproteobacteria</taxon>
        <taxon>Burkholderiales</taxon>
        <taxon>Oxalobacteraceae</taxon>
        <taxon>Telluria group</taxon>
        <taxon>Pseudoduganella</taxon>
    </lineage>
</organism>
<proteinExistence type="predicted"/>
<evidence type="ECO:0000313" key="2">
    <source>
        <dbReference type="Proteomes" id="UP000437862"/>
    </source>
</evidence>
<reference evidence="1 2" key="1">
    <citation type="submission" date="2019-12" db="EMBL/GenBank/DDBJ databases">
        <title>Draft Genome Sequences of Six Type Strains of the Genus Massilia.</title>
        <authorList>
            <person name="Miess H."/>
            <person name="Frediansyah A."/>
            <person name="Goeker M."/>
            <person name="Gross H."/>
        </authorList>
    </citation>
    <scope>NUCLEOTIDE SEQUENCE [LARGE SCALE GENOMIC DNA]</scope>
    <source>
        <strain evidence="1 2">DSM 26639</strain>
    </source>
</reference>
<evidence type="ECO:0008006" key="3">
    <source>
        <dbReference type="Google" id="ProtNLM"/>
    </source>
</evidence>
<dbReference type="EMBL" id="CP046904">
    <property type="protein sequence ID" value="QGZ39128.1"/>
    <property type="molecule type" value="Genomic_DNA"/>
</dbReference>
<accession>A0ABX6FRK9</accession>
<evidence type="ECO:0000313" key="1">
    <source>
        <dbReference type="EMBL" id="QGZ39128.1"/>
    </source>
</evidence>
<sequence length="85" mass="9621">MVDRTDLGRRDVTQAKAVRTKVVDAKARCPPDQGHRQFKAQRTNHQWGSDFIHISNLAGLASWFNHRRLLDPLGYIPPAKAEANC</sequence>
<name>A0ABX6FRK9_9BURK</name>
<keyword evidence="2" id="KW-1185">Reference proteome</keyword>